<dbReference type="HOGENOM" id="CLU_1855402_0_0_1"/>
<evidence type="ECO:0000313" key="1">
    <source>
        <dbReference type="EMBL" id="KDR84415.1"/>
    </source>
</evidence>
<proteinExistence type="predicted"/>
<dbReference type="Proteomes" id="UP000027222">
    <property type="component" value="Unassembled WGS sequence"/>
</dbReference>
<dbReference type="AlphaFoldDB" id="A0A067TMH5"/>
<organism evidence="1 2">
    <name type="scientific">Galerina marginata (strain CBS 339.88)</name>
    <dbReference type="NCBI Taxonomy" id="685588"/>
    <lineage>
        <taxon>Eukaryota</taxon>
        <taxon>Fungi</taxon>
        <taxon>Dikarya</taxon>
        <taxon>Basidiomycota</taxon>
        <taxon>Agaricomycotina</taxon>
        <taxon>Agaricomycetes</taxon>
        <taxon>Agaricomycetidae</taxon>
        <taxon>Agaricales</taxon>
        <taxon>Agaricineae</taxon>
        <taxon>Strophariaceae</taxon>
        <taxon>Galerina</taxon>
    </lineage>
</organism>
<reference evidence="2" key="1">
    <citation type="journal article" date="2014" name="Proc. Natl. Acad. Sci. U.S.A.">
        <title>Extensive sampling of basidiomycete genomes demonstrates inadequacy of the white-rot/brown-rot paradigm for wood decay fungi.</title>
        <authorList>
            <person name="Riley R."/>
            <person name="Salamov A.A."/>
            <person name="Brown D.W."/>
            <person name="Nagy L.G."/>
            <person name="Floudas D."/>
            <person name="Held B.W."/>
            <person name="Levasseur A."/>
            <person name="Lombard V."/>
            <person name="Morin E."/>
            <person name="Otillar R."/>
            <person name="Lindquist E.A."/>
            <person name="Sun H."/>
            <person name="LaButti K.M."/>
            <person name="Schmutz J."/>
            <person name="Jabbour D."/>
            <person name="Luo H."/>
            <person name="Baker S.E."/>
            <person name="Pisabarro A.G."/>
            <person name="Walton J.D."/>
            <person name="Blanchette R.A."/>
            <person name="Henrissat B."/>
            <person name="Martin F."/>
            <person name="Cullen D."/>
            <person name="Hibbett D.S."/>
            <person name="Grigoriev I.V."/>
        </authorList>
    </citation>
    <scope>NUCLEOTIDE SEQUENCE [LARGE SCALE GENOMIC DNA]</scope>
    <source>
        <strain evidence="2">CBS 339.88</strain>
    </source>
</reference>
<accession>A0A067TMH5</accession>
<protein>
    <submittedName>
        <fullName evidence="1">Uncharacterized protein</fullName>
    </submittedName>
</protein>
<gene>
    <name evidence="1" type="ORF">GALMADRAFT_712056</name>
</gene>
<evidence type="ECO:0000313" key="2">
    <source>
        <dbReference type="Proteomes" id="UP000027222"/>
    </source>
</evidence>
<dbReference type="EMBL" id="KL142368">
    <property type="protein sequence ID" value="KDR84415.1"/>
    <property type="molecule type" value="Genomic_DNA"/>
</dbReference>
<sequence length="138" mass="15378">MLEHFHFGGLIPGPARPGASTIKPNDLASLGTCVLIFSKVILKHRFAFQALINAGILDVLLAIQDRQYSIDSLKNIYDIVLTSLYMDSVSDKALKIISYQITHESSCLLRALRKYSEQEFQIVAPAILQGLRYALSRV</sequence>
<name>A0A067TMH5_GALM3</name>
<keyword evidence="2" id="KW-1185">Reference proteome</keyword>